<dbReference type="SMART" id="SM00184">
    <property type="entry name" value="RING"/>
    <property type="match status" value="1"/>
</dbReference>
<dbReference type="InterPro" id="IPR017907">
    <property type="entry name" value="Znf_RING_CS"/>
</dbReference>
<dbReference type="AlphaFoldDB" id="A0A6P5M2M5"/>
<dbReference type="PROSITE" id="PS50119">
    <property type="entry name" value="ZF_BBOX"/>
    <property type="match status" value="1"/>
</dbReference>
<keyword evidence="2 4" id="KW-0863">Zinc-finger</keyword>
<dbReference type="Pfam" id="PF15227">
    <property type="entry name" value="zf-C3HC4_4"/>
    <property type="match status" value="1"/>
</dbReference>
<organism evidence="8 9">
    <name type="scientific">Phascolarctos cinereus</name>
    <name type="common">Koala</name>
    <dbReference type="NCBI Taxonomy" id="38626"/>
    <lineage>
        <taxon>Eukaryota</taxon>
        <taxon>Metazoa</taxon>
        <taxon>Chordata</taxon>
        <taxon>Craniata</taxon>
        <taxon>Vertebrata</taxon>
        <taxon>Euteleostomi</taxon>
        <taxon>Mammalia</taxon>
        <taxon>Metatheria</taxon>
        <taxon>Diprotodontia</taxon>
        <taxon>Phascolarctidae</taxon>
        <taxon>Phascolarctos</taxon>
    </lineage>
</organism>
<keyword evidence="1" id="KW-0479">Metal-binding</keyword>
<gene>
    <name evidence="9" type="primary">LOC110222995</name>
</gene>
<dbReference type="InterPro" id="IPR003879">
    <property type="entry name" value="Butyrophylin_SPRY"/>
</dbReference>
<dbReference type="InterPro" id="IPR013083">
    <property type="entry name" value="Znf_RING/FYVE/PHD"/>
</dbReference>
<dbReference type="Proteomes" id="UP000515140">
    <property type="component" value="Unplaced"/>
</dbReference>
<dbReference type="Gene3D" id="3.30.40.10">
    <property type="entry name" value="Zinc/RING finger domain, C3HC4 (zinc finger)"/>
    <property type="match status" value="1"/>
</dbReference>
<evidence type="ECO:0000259" key="6">
    <source>
        <dbReference type="PROSITE" id="PS50119"/>
    </source>
</evidence>
<dbReference type="InterPro" id="IPR050143">
    <property type="entry name" value="TRIM/RBCC"/>
</dbReference>
<evidence type="ECO:0000313" key="8">
    <source>
        <dbReference type="Proteomes" id="UP000515140"/>
    </source>
</evidence>
<dbReference type="PRINTS" id="PR01407">
    <property type="entry name" value="BUTYPHLNCDUF"/>
</dbReference>
<dbReference type="SMART" id="SM00336">
    <property type="entry name" value="BBOX"/>
    <property type="match status" value="1"/>
</dbReference>
<keyword evidence="3" id="KW-0862">Zinc</keyword>
<dbReference type="PROSITE" id="PS00518">
    <property type="entry name" value="ZF_RING_1"/>
    <property type="match status" value="1"/>
</dbReference>
<evidence type="ECO:0000256" key="1">
    <source>
        <dbReference type="ARBA" id="ARBA00022723"/>
    </source>
</evidence>
<dbReference type="GeneID" id="110222995"/>
<dbReference type="PANTHER" id="PTHR24103">
    <property type="entry name" value="E3 UBIQUITIN-PROTEIN LIGASE TRIM"/>
    <property type="match status" value="1"/>
</dbReference>
<dbReference type="InterPro" id="IPR043136">
    <property type="entry name" value="B30.2/SPRY_sf"/>
</dbReference>
<evidence type="ECO:0000256" key="3">
    <source>
        <dbReference type="ARBA" id="ARBA00022833"/>
    </source>
</evidence>
<protein>
    <submittedName>
        <fullName evidence="9">Probable E3 ubiquitin-protein ligase TRIML1</fullName>
    </submittedName>
</protein>
<keyword evidence="8" id="KW-1185">Reference proteome</keyword>
<sequence>MDAKNLLENLKVEITCFMCFSYFTNPVIVKCGHTFCKECLLNCWKEAHKPITCPNCKAIIKFGDFLPNRRLQNLAIIGKMLAPHLLQSITDLTICEKHGKEETLFCEEDCRPLCGPCFLTTEHKDHKVLPLEKAAGQCMEKLQATWNILKSKKEKFQMELEWGEMRVAQWEVEGQSLKDLVVSEYEKMHQFFLEEEQLQLQRLNKETRDNMSAEESKASQAQATLNLPMNSEEQPVQMIELEGQAMKQSIKSEFEKKYKFLSEEKQLSLQKLDQEVKDNLAKFVESKAKVTQHIHDLQTAMSEIEKTFEKLPVEMLQDLPHNPKRFELILYVLATQSFTSGKHYWEVEVGNTKEWEVGICKESIRRKRNGCRLPEDTITLGSIQLENNFLLLCSNQDVHVSRPIHKTYEFADYLRSNCKTYTSFMALFITMATTEKCVSSSDFLPQATCVQGTCGCTCQLLHSPVAIGLQESSKSSVKTKATITGDDIDAVNVLGILNV</sequence>
<evidence type="ECO:0000259" key="5">
    <source>
        <dbReference type="PROSITE" id="PS50089"/>
    </source>
</evidence>
<name>A0A6P5M2M5_PHACI</name>
<dbReference type="InterPro" id="IPR001870">
    <property type="entry name" value="B30.2/SPRY"/>
</dbReference>
<dbReference type="Gene3D" id="3.30.160.60">
    <property type="entry name" value="Classic Zinc Finger"/>
    <property type="match status" value="1"/>
</dbReference>
<dbReference type="PROSITE" id="PS50188">
    <property type="entry name" value="B302_SPRY"/>
    <property type="match status" value="1"/>
</dbReference>
<dbReference type="GO" id="GO:0008270">
    <property type="term" value="F:zinc ion binding"/>
    <property type="evidence" value="ECO:0007669"/>
    <property type="project" value="UniProtKB-KW"/>
</dbReference>
<dbReference type="SUPFAM" id="SSF57850">
    <property type="entry name" value="RING/U-box"/>
    <property type="match status" value="1"/>
</dbReference>
<dbReference type="InterPro" id="IPR013320">
    <property type="entry name" value="ConA-like_dom_sf"/>
</dbReference>
<evidence type="ECO:0000256" key="4">
    <source>
        <dbReference type="PROSITE-ProRule" id="PRU00024"/>
    </source>
</evidence>
<proteinExistence type="predicted"/>
<dbReference type="SUPFAM" id="SSF57845">
    <property type="entry name" value="B-box zinc-binding domain"/>
    <property type="match status" value="1"/>
</dbReference>
<evidence type="ECO:0000259" key="7">
    <source>
        <dbReference type="PROSITE" id="PS50188"/>
    </source>
</evidence>
<dbReference type="InParanoid" id="A0A6P5M2M5"/>
<reference evidence="9" key="1">
    <citation type="submission" date="2025-08" db="UniProtKB">
        <authorList>
            <consortium name="RefSeq"/>
        </authorList>
    </citation>
    <scope>IDENTIFICATION</scope>
    <source>
        <tissue evidence="9">Spleen</tissue>
    </source>
</reference>
<dbReference type="Gene3D" id="2.60.120.920">
    <property type="match status" value="1"/>
</dbReference>
<dbReference type="RefSeq" id="XP_020863993.1">
    <property type="nucleotide sequence ID" value="XM_021008334.1"/>
</dbReference>
<dbReference type="InterPro" id="IPR001841">
    <property type="entry name" value="Znf_RING"/>
</dbReference>
<accession>A0A6P5M2M5</accession>
<dbReference type="SUPFAM" id="SSF49899">
    <property type="entry name" value="Concanavalin A-like lectins/glucanases"/>
    <property type="match status" value="1"/>
</dbReference>
<feature type="domain" description="B box-type" evidence="6">
    <location>
        <begin position="90"/>
        <end position="131"/>
    </location>
</feature>
<evidence type="ECO:0000256" key="2">
    <source>
        <dbReference type="ARBA" id="ARBA00022771"/>
    </source>
</evidence>
<evidence type="ECO:0000313" key="9">
    <source>
        <dbReference type="RefSeq" id="XP_020863993.1"/>
    </source>
</evidence>
<dbReference type="InterPro" id="IPR000315">
    <property type="entry name" value="Znf_B-box"/>
</dbReference>
<feature type="domain" description="B30.2/SPRY" evidence="7">
    <location>
        <begin position="273"/>
        <end position="465"/>
    </location>
</feature>
<dbReference type="PROSITE" id="PS50089">
    <property type="entry name" value="ZF_RING_2"/>
    <property type="match status" value="1"/>
</dbReference>
<dbReference type="KEGG" id="pcw:110222995"/>
<feature type="domain" description="RING-type" evidence="5">
    <location>
        <begin position="16"/>
        <end position="57"/>
    </location>
</feature>
<dbReference type="Pfam" id="PF00643">
    <property type="entry name" value="zf-B_box"/>
    <property type="match status" value="1"/>
</dbReference>